<evidence type="ECO:0000313" key="2">
    <source>
        <dbReference type="Proteomes" id="UP000077315"/>
    </source>
</evidence>
<keyword evidence="2" id="KW-1185">Reference proteome</keyword>
<evidence type="ECO:0000313" key="1">
    <source>
        <dbReference type="EMBL" id="OAD71072.1"/>
    </source>
</evidence>
<sequence length="122" mass="13831">MLTLNIDWFQPFNGVTYSCGAIYLSINNLPREERYKKENVILAGLMPGPKEAKTRACVCTALFLVACDIPAAHKTCGFILHTSVNACHICNCKFTRLPNNRDMHYLGFVFSDWVARTEQENQ</sequence>
<dbReference type="Proteomes" id="UP000077315">
    <property type="component" value="Unassembled WGS sequence"/>
</dbReference>
<reference evidence="2" key="1">
    <citation type="submission" date="2015-06" db="EMBL/GenBank/DDBJ databases">
        <title>Expansion of signal transduction pathways in fungi by whole-genome duplication.</title>
        <authorList>
            <consortium name="DOE Joint Genome Institute"/>
            <person name="Corrochano L.M."/>
            <person name="Kuo A."/>
            <person name="Marcet-Houben M."/>
            <person name="Polaino S."/>
            <person name="Salamov A."/>
            <person name="Villalobos J.M."/>
            <person name="Alvarez M.I."/>
            <person name="Avalos J."/>
            <person name="Benito E.P."/>
            <person name="Benoit I."/>
            <person name="Burger G."/>
            <person name="Camino L.P."/>
            <person name="Canovas D."/>
            <person name="Cerda-Olmedo E."/>
            <person name="Cheng J.-F."/>
            <person name="Dominguez A."/>
            <person name="Elias M."/>
            <person name="Eslava A.P."/>
            <person name="Glaser F."/>
            <person name="Grimwood J."/>
            <person name="Gutierrez G."/>
            <person name="Heitman J."/>
            <person name="Henrissat B."/>
            <person name="Iturriaga E.A."/>
            <person name="Lang B.F."/>
            <person name="Lavin J.L."/>
            <person name="Lee S."/>
            <person name="Li W."/>
            <person name="Lindquist E."/>
            <person name="Lopez-Garcia S."/>
            <person name="Luque E.M."/>
            <person name="Marcos A.T."/>
            <person name="Martin J."/>
            <person name="McCluskey K."/>
            <person name="Medina H.R."/>
            <person name="Miralles-Duran A."/>
            <person name="Miyazaki A."/>
            <person name="Munoz-Torres E."/>
            <person name="Oguiza J.A."/>
            <person name="Ohm R."/>
            <person name="Olmedo M."/>
            <person name="Orejas M."/>
            <person name="Ortiz-Castellanos L."/>
            <person name="Pisabarro A.G."/>
            <person name="Rodriguez-Romero J."/>
            <person name="Ruiz-Herrera J."/>
            <person name="Ruiz-Vazquez R."/>
            <person name="Sanz C."/>
            <person name="Schackwitz W."/>
            <person name="Schmutz J."/>
            <person name="Shahriari M."/>
            <person name="Shelest E."/>
            <person name="Silva-Franco F."/>
            <person name="Soanes D."/>
            <person name="Syed K."/>
            <person name="Tagua V.G."/>
            <person name="Talbot N.J."/>
            <person name="Thon M."/>
            <person name="De vries R.P."/>
            <person name="Wiebenga A."/>
            <person name="Yadav J.S."/>
            <person name="Braun E.L."/>
            <person name="Baker S."/>
            <person name="Garre V."/>
            <person name="Horwitz B."/>
            <person name="Torres-Martinez S."/>
            <person name="Idnurm A."/>
            <person name="Herrera-Estrella A."/>
            <person name="Gabaldon T."/>
            <person name="Grigoriev I.V."/>
        </authorList>
    </citation>
    <scope>NUCLEOTIDE SEQUENCE [LARGE SCALE GENOMIC DNA]</scope>
    <source>
        <strain evidence="2">NRRL 1555(-)</strain>
    </source>
</reference>
<dbReference type="GeneID" id="28992969"/>
<dbReference type="EMBL" id="KV440987">
    <property type="protein sequence ID" value="OAD71072.1"/>
    <property type="molecule type" value="Genomic_DNA"/>
</dbReference>
<dbReference type="VEuPathDB" id="FungiDB:PHYBLDRAFT_148290"/>
<dbReference type="InParanoid" id="A0A162TUD2"/>
<organism evidence="1 2">
    <name type="scientific">Phycomyces blakesleeanus (strain ATCC 8743b / DSM 1359 / FGSC 10004 / NBRC 33097 / NRRL 1555)</name>
    <dbReference type="NCBI Taxonomy" id="763407"/>
    <lineage>
        <taxon>Eukaryota</taxon>
        <taxon>Fungi</taxon>
        <taxon>Fungi incertae sedis</taxon>
        <taxon>Mucoromycota</taxon>
        <taxon>Mucoromycotina</taxon>
        <taxon>Mucoromycetes</taxon>
        <taxon>Mucorales</taxon>
        <taxon>Phycomycetaceae</taxon>
        <taxon>Phycomyces</taxon>
    </lineage>
</organism>
<name>A0A162TUD2_PHYB8</name>
<dbReference type="RefSeq" id="XP_018289112.1">
    <property type="nucleotide sequence ID" value="XM_018432063.1"/>
</dbReference>
<dbReference type="AlphaFoldDB" id="A0A162TUD2"/>
<protein>
    <submittedName>
        <fullName evidence="1">Uncharacterized protein</fullName>
    </submittedName>
</protein>
<accession>A0A162TUD2</accession>
<dbReference type="OrthoDB" id="3039677at2759"/>
<gene>
    <name evidence="1" type="ORF">PHYBLDRAFT_148290</name>
</gene>
<proteinExistence type="predicted"/>